<dbReference type="GO" id="GO:0003677">
    <property type="term" value="F:DNA binding"/>
    <property type="evidence" value="ECO:0007669"/>
    <property type="project" value="InterPro"/>
</dbReference>
<sequence>MPVELSDSELILLWQNGEDHAFEVLYKRHAVRLLATALNKIRSREISEEIIQETFLTLFTRKKTANQITNLSAFLYTTVKHKIIDHYRREKLLKKYEEHSLYVFNETDNSTLQAIESRELEQQLAFQVEKLPFRCRSVFTLSRSRHLSNKEIAAELAISENTVEQHMRKALRLLRNYFFDGKRGLIILCTFAMWLL</sequence>
<dbReference type="EMBL" id="CP024091">
    <property type="protein sequence ID" value="ATP55066.1"/>
    <property type="molecule type" value="Genomic_DNA"/>
</dbReference>
<accession>A0A2D1U0F1</accession>
<evidence type="ECO:0000259" key="6">
    <source>
        <dbReference type="Pfam" id="PF08281"/>
    </source>
</evidence>
<dbReference type="InterPro" id="IPR036388">
    <property type="entry name" value="WH-like_DNA-bd_sf"/>
</dbReference>
<reference evidence="7 8" key="1">
    <citation type="submission" date="2017-10" db="EMBL/GenBank/DDBJ databases">
        <title>Whole genome of Pedobacter ginsengisoli T01R-27 isolated from tomato rhizosphere.</title>
        <authorList>
            <person name="Weon H.-Y."/>
            <person name="Lee S.A."/>
            <person name="Sang M.K."/>
            <person name="Song J."/>
        </authorList>
    </citation>
    <scope>NUCLEOTIDE SEQUENCE [LARGE SCALE GENOMIC DNA]</scope>
    <source>
        <strain evidence="7 8">T01R-27</strain>
    </source>
</reference>
<evidence type="ECO:0000313" key="7">
    <source>
        <dbReference type="EMBL" id="ATP55066.1"/>
    </source>
</evidence>
<dbReference type="PANTHER" id="PTHR43133">
    <property type="entry name" value="RNA POLYMERASE ECF-TYPE SIGMA FACTO"/>
    <property type="match status" value="1"/>
</dbReference>
<dbReference type="GO" id="GO:0006352">
    <property type="term" value="P:DNA-templated transcription initiation"/>
    <property type="evidence" value="ECO:0007669"/>
    <property type="project" value="InterPro"/>
</dbReference>
<dbReference type="InterPro" id="IPR014327">
    <property type="entry name" value="RNA_pol_sigma70_bacteroid"/>
</dbReference>
<dbReference type="OrthoDB" id="1100095at2"/>
<dbReference type="InterPro" id="IPR013324">
    <property type="entry name" value="RNA_pol_sigma_r3/r4-like"/>
</dbReference>
<dbReference type="Pfam" id="PF04542">
    <property type="entry name" value="Sigma70_r2"/>
    <property type="match status" value="1"/>
</dbReference>
<dbReference type="KEGG" id="pgs:CPT03_00580"/>
<keyword evidence="8" id="KW-1185">Reference proteome</keyword>
<evidence type="ECO:0000256" key="1">
    <source>
        <dbReference type="ARBA" id="ARBA00010641"/>
    </source>
</evidence>
<dbReference type="SUPFAM" id="SSF88659">
    <property type="entry name" value="Sigma3 and sigma4 domains of RNA polymerase sigma factors"/>
    <property type="match status" value="1"/>
</dbReference>
<dbReference type="Gene3D" id="1.10.10.10">
    <property type="entry name" value="Winged helix-like DNA-binding domain superfamily/Winged helix DNA-binding domain"/>
    <property type="match status" value="1"/>
</dbReference>
<dbReference type="NCBIfam" id="TIGR02937">
    <property type="entry name" value="sigma70-ECF"/>
    <property type="match status" value="1"/>
</dbReference>
<evidence type="ECO:0000259" key="5">
    <source>
        <dbReference type="Pfam" id="PF04542"/>
    </source>
</evidence>
<dbReference type="InterPro" id="IPR013249">
    <property type="entry name" value="RNA_pol_sigma70_r4_t2"/>
</dbReference>
<keyword evidence="3" id="KW-0731">Sigma factor</keyword>
<dbReference type="NCBIfam" id="TIGR02985">
    <property type="entry name" value="Sig70_bacteroi1"/>
    <property type="match status" value="1"/>
</dbReference>
<comment type="similarity">
    <text evidence="1">Belongs to the sigma-70 factor family. ECF subfamily.</text>
</comment>
<evidence type="ECO:0000256" key="4">
    <source>
        <dbReference type="ARBA" id="ARBA00023163"/>
    </source>
</evidence>
<feature type="domain" description="RNA polymerase sigma-70 region 2" evidence="5">
    <location>
        <begin position="25"/>
        <end position="91"/>
    </location>
</feature>
<proteinExistence type="inferred from homology"/>
<keyword evidence="4" id="KW-0804">Transcription</keyword>
<dbReference type="InterPro" id="IPR013325">
    <property type="entry name" value="RNA_pol_sigma_r2"/>
</dbReference>
<gene>
    <name evidence="7" type="ORF">CPT03_00580</name>
</gene>
<organism evidence="7 8">
    <name type="scientific">Pedobacter ginsengisoli</name>
    <dbReference type="NCBI Taxonomy" id="363852"/>
    <lineage>
        <taxon>Bacteria</taxon>
        <taxon>Pseudomonadati</taxon>
        <taxon>Bacteroidota</taxon>
        <taxon>Sphingobacteriia</taxon>
        <taxon>Sphingobacteriales</taxon>
        <taxon>Sphingobacteriaceae</taxon>
        <taxon>Pedobacter</taxon>
    </lineage>
</organism>
<name>A0A2D1U0F1_9SPHI</name>
<dbReference type="GO" id="GO:0016987">
    <property type="term" value="F:sigma factor activity"/>
    <property type="evidence" value="ECO:0007669"/>
    <property type="project" value="UniProtKB-KW"/>
</dbReference>
<dbReference type="InterPro" id="IPR007627">
    <property type="entry name" value="RNA_pol_sigma70_r2"/>
</dbReference>
<keyword evidence="2" id="KW-0805">Transcription regulation</keyword>
<dbReference type="Gene3D" id="1.10.1740.10">
    <property type="match status" value="1"/>
</dbReference>
<feature type="domain" description="RNA polymerase sigma factor 70 region 4 type 2" evidence="6">
    <location>
        <begin position="124"/>
        <end position="174"/>
    </location>
</feature>
<dbReference type="PANTHER" id="PTHR43133:SF46">
    <property type="entry name" value="RNA POLYMERASE SIGMA-70 FACTOR ECF SUBFAMILY"/>
    <property type="match status" value="1"/>
</dbReference>
<dbReference type="Proteomes" id="UP000223749">
    <property type="component" value="Chromosome"/>
</dbReference>
<dbReference type="AlphaFoldDB" id="A0A2D1U0F1"/>
<evidence type="ECO:0000313" key="8">
    <source>
        <dbReference type="Proteomes" id="UP000223749"/>
    </source>
</evidence>
<evidence type="ECO:0000256" key="3">
    <source>
        <dbReference type="ARBA" id="ARBA00023082"/>
    </source>
</evidence>
<dbReference type="Pfam" id="PF08281">
    <property type="entry name" value="Sigma70_r4_2"/>
    <property type="match status" value="1"/>
</dbReference>
<dbReference type="RefSeq" id="WP_099437020.1">
    <property type="nucleotide sequence ID" value="NZ_CP024091.1"/>
</dbReference>
<protein>
    <submittedName>
        <fullName evidence="7">RNA polymerase sigma-70 factor</fullName>
    </submittedName>
</protein>
<dbReference type="SUPFAM" id="SSF88946">
    <property type="entry name" value="Sigma2 domain of RNA polymerase sigma factors"/>
    <property type="match status" value="1"/>
</dbReference>
<dbReference type="InterPro" id="IPR039425">
    <property type="entry name" value="RNA_pol_sigma-70-like"/>
</dbReference>
<evidence type="ECO:0000256" key="2">
    <source>
        <dbReference type="ARBA" id="ARBA00023015"/>
    </source>
</evidence>
<dbReference type="InterPro" id="IPR014284">
    <property type="entry name" value="RNA_pol_sigma-70_dom"/>
</dbReference>